<organism evidence="10 11">
    <name type="scientific">Fodinibius roseus</name>
    <dbReference type="NCBI Taxonomy" id="1194090"/>
    <lineage>
        <taxon>Bacteria</taxon>
        <taxon>Pseudomonadati</taxon>
        <taxon>Balneolota</taxon>
        <taxon>Balneolia</taxon>
        <taxon>Balneolales</taxon>
        <taxon>Balneolaceae</taxon>
        <taxon>Fodinibius</taxon>
    </lineage>
</organism>
<dbReference type="InterPro" id="IPR050367">
    <property type="entry name" value="APC_superfamily"/>
</dbReference>
<feature type="transmembrane region" description="Helical" evidence="8">
    <location>
        <begin position="343"/>
        <end position="362"/>
    </location>
</feature>
<feature type="transmembrane region" description="Helical" evidence="8">
    <location>
        <begin position="311"/>
        <end position="331"/>
    </location>
</feature>
<dbReference type="EMBL" id="FQUS01000006">
    <property type="protein sequence ID" value="SHF21000.1"/>
    <property type="molecule type" value="Genomic_DNA"/>
</dbReference>
<dbReference type="STRING" id="1194090.SAMN05443144_106121"/>
<dbReference type="PANTHER" id="PTHR42770:SF7">
    <property type="entry name" value="MEMBRANE PROTEIN"/>
    <property type="match status" value="1"/>
</dbReference>
<dbReference type="Gene3D" id="3.40.50.12370">
    <property type="match status" value="1"/>
</dbReference>
<dbReference type="InterPro" id="IPR002293">
    <property type="entry name" value="AA/rel_permease1"/>
</dbReference>
<proteinExistence type="inferred from homology"/>
<dbReference type="SUPFAM" id="SSF52402">
    <property type="entry name" value="Adenine nucleotide alpha hydrolases-like"/>
    <property type="match status" value="1"/>
</dbReference>
<keyword evidence="7 8" id="KW-0472">Membrane</keyword>
<keyword evidence="6 8" id="KW-1133">Transmembrane helix</keyword>
<dbReference type="InterPro" id="IPR006015">
    <property type="entry name" value="Universal_stress_UspA"/>
</dbReference>
<feature type="transmembrane region" description="Helical" evidence="8">
    <location>
        <begin position="183"/>
        <end position="204"/>
    </location>
</feature>
<evidence type="ECO:0000256" key="6">
    <source>
        <dbReference type="ARBA" id="ARBA00022989"/>
    </source>
</evidence>
<dbReference type="OrthoDB" id="9806937at2"/>
<keyword evidence="4" id="KW-1003">Cell membrane</keyword>
<dbReference type="InterPro" id="IPR004840">
    <property type="entry name" value="Amino_acid_permease_CS"/>
</dbReference>
<dbReference type="RefSeq" id="WP_073061564.1">
    <property type="nucleotide sequence ID" value="NZ_FQUS01000006.1"/>
</dbReference>
<evidence type="ECO:0000256" key="2">
    <source>
        <dbReference type="ARBA" id="ARBA00008791"/>
    </source>
</evidence>
<dbReference type="Gene3D" id="1.20.1740.10">
    <property type="entry name" value="Amino acid/polyamine transporter I"/>
    <property type="match status" value="1"/>
</dbReference>
<feature type="transmembrane region" description="Helical" evidence="8">
    <location>
        <begin position="12"/>
        <end position="34"/>
    </location>
</feature>
<reference evidence="10 11" key="1">
    <citation type="submission" date="2016-11" db="EMBL/GenBank/DDBJ databases">
        <authorList>
            <person name="Jaros S."/>
            <person name="Januszkiewicz K."/>
            <person name="Wedrychowicz H."/>
        </authorList>
    </citation>
    <scope>NUCLEOTIDE SEQUENCE [LARGE SCALE GENOMIC DNA]</scope>
    <source>
        <strain evidence="10 11">DSM 21986</strain>
    </source>
</reference>
<evidence type="ECO:0000256" key="8">
    <source>
        <dbReference type="SAM" id="Phobius"/>
    </source>
</evidence>
<dbReference type="GO" id="GO:0005886">
    <property type="term" value="C:plasma membrane"/>
    <property type="evidence" value="ECO:0007669"/>
    <property type="project" value="UniProtKB-SubCell"/>
</dbReference>
<dbReference type="Pfam" id="PF00582">
    <property type="entry name" value="Usp"/>
    <property type="match status" value="1"/>
</dbReference>
<keyword evidence="3" id="KW-0813">Transport</keyword>
<dbReference type="GO" id="GO:0006865">
    <property type="term" value="P:amino acid transport"/>
    <property type="evidence" value="ECO:0007669"/>
    <property type="project" value="InterPro"/>
</dbReference>
<dbReference type="PRINTS" id="PR01438">
    <property type="entry name" value="UNVRSLSTRESS"/>
</dbReference>
<dbReference type="GO" id="GO:0022857">
    <property type="term" value="F:transmembrane transporter activity"/>
    <property type="evidence" value="ECO:0007669"/>
    <property type="project" value="InterPro"/>
</dbReference>
<feature type="transmembrane region" description="Helical" evidence="8">
    <location>
        <begin position="117"/>
        <end position="136"/>
    </location>
</feature>
<feature type="transmembrane region" description="Helical" evidence="8">
    <location>
        <begin position="40"/>
        <end position="62"/>
    </location>
</feature>
<feature type="transmembrane region" description="Helical" evidence="8">
    <location>
        <begin position="83"/>
        <end position="105"/>
    </location>
</feature>
<dbReference type="AlphaFoldDB" id="A0A1M4ZSD5"/>
<dbReference type="Proteomes" id="UP000184041">
    <property type="component" value="Unassembled WGS sequence"/>
</dbReference>
<feature type="transmembrane region" description="Helical" evidence="8">
    <location>
        <begin position="374"/>
        <end position="391"/>
    </location>
</feature>
<dbReference type="PROSITE" id="PS00218">
    <property type="entry name" value="AMINO_ACID_PERMEASE_1"/>
    <property type="match status" value="1"/>
</dbReference>
<sequence>MADLRRELGFWDALTIGAGTMIGAGIFLLAGVALELTGPAAIFSYLIAGFICIITASSAAELATGMPTSGGDYFFVSRALGPAFGAISGVGIWLSLTFAISFYLFGLGEYLSQFMPLTPFWGAVLGGILLIILNIVGAKESGRTQVVIVLTLFAILGGFSFFGFFNIETANLNPFFPLGFEPIYATTALVFVSFLGFVKIAAVAEEIKDPSKNLPRALIGSVALVTVLYVVILLVIAGMFPQSTIREVRDPLTTAARQMLGGFGGIAIIFAGLLATLSSANASIMASSRINLAMARDRMVPKWLSKIHEKLLTPYRAILLTGILALGFLLIESLEDLAKIASVLQLYSYAALNIGCIVLRAANPDWYKPSYRTPASPFGQLVAAIGCLGVILYSGPFAQIAIVILIVASLGWYVIWGRQKVSIEHAIPLFKERWQEHGLSLFRLPTEKAEAEEVEEWIPTKRPLNTNKPRHLVTALANPEHETVLLRLAQFISTGKEEPGIVEGMHFIHVPYQTPISTIREKLEQRPSTQRKIDTILEQSSKASEHIKNGYKDILKKTDFRSVTDAAHDVFGAMISETQERGADMLLMGWQGGFSVGRIYNSPVQRIVQNLKADVGILKNRGLDTIDSILLPWGGGLHAWLGLELAVRIARVHDAELKILRLIKAGTDPSAERESLLETIAPLVKDFDRLQLEIRHADDVTSGIMADFEDTSHDLVIIGASREWGIRNVLIGTIPDIIADRAPCSVLMVRRYVSEHWKVKASEGFKRVKENLGLSSSPKSGNR</sequence>
<name>A0A1M4ZSD5_9BACT</name>
<dbReference type="PANTHER" id="PTHR42770">
    <property type="entry name" value="AMINO ACID TRANSPORTER-RELATED"/>
    <property type="match status" value="1"/>
</dbReference>
<dbReference type="Pfam" id="PF13520">
    <property type="entry name" value="AA_permease_2"/>
    <property type="match status" value="1"/>
</dbReference>
<feature type="transmembrane region" description="Helical" evidence="8">
    <location>
        <begin position="148"/>
        <end position="167"/>
    </location>
</feature>
<keyword evidence="5 8" id="KW-0812">Transmembrane</keyword>
<dbReference type="InterPro" id="IPR006016">
    <property type="entry name" value="UspA"/>
</dbReference>
<evidence type="ECO:0000256" key="5">
    <source>
        <dbReference type="ARBA" id="ARBA00022692"/>
    </source>
</evidence>
<evidence type="ECO:0000313" key="11">
    <source>
        <dbReference type="Proteomes" id="UP000184041"/>
    </source>
</evidence>
<comment type="similarity">
    <text evidence="2">Belongs to the universal stress protein A family.</text>
</comment>
<keyword evidence="11" id="KW-1185">Reference proteome</keyword>
<feature type="domain" description="UspA" evidence="9">
    <location>
        <begin position="628"/>
        <end position="750"/>
    </location>
</feature>
<protein>
    <submittedName>
        <fullName evidence="10">Amino acid/polyamine/organocation transporter, APC superfamily</fullName>
    </submittedName>
</protein>
<evidence type="ECO:0000256" key="4">
    <source>
        <dbReference type="ARBA" id="ARBA00022475"/>
    </source>
</evidence>
<dbReference type="CDD" id="cd00293">
    <property type="entry name" value="USP-like"/>
    <property type="match status" value="1"/>
</dbReference>
<evidence type="ECO:0000259" key="9">
    <source>
        <dbReference type="Pfam" id="PF00582"/>
    </source>
</evidence>
<evidence type="ECO:0000313" key="10">
    <source>
        <dbReference type="EMBL" id="SHF21000.1"/>
    </source>
</evidence>
<evidence type="ECO:0000256" key="7">
    <source>
        <dbReference type="ARBA" id="ARBA00023136"/>
    </source>
</evidence>
<feature type="transmembrane region" description="Helical" evidence="8">
    <location>
        <begin position="260"/>
        <end position="290"/>
    </location>
</feature>
<accession>A0A1M4ZSD5</accession>
<comment type="subcellular location">
    <subcellularLocation>
        <location evidence="1">Cell membrane</location>
        <topology evidence="1">Multi-pass membrane protein</topology>
    </subcellularLocation>
</comment>
<evidence type="ECO:0000256" key="3">
    <source>
        <dbReference type="ARBA" id="ARBA00022448"/>
    </source>
</evidence>
<feature type="transmembrane region" description="Helical" evidence="8">
    <location>
        <begin position="216"/>
        <end position="240"/>
    </location>
</feature>
<gene>
    <name evidence="10" type="ORF">SAMN05443144_106121</name>
</gene>
<feature type="transmembrane region" description="Helical" evidence="8">
    <location>
        <begin position="397"/>
        <end position="416"/>
    </location>
</feature>
<evidence type="ECO:0000256" key="1">
    <source>
        <dbReference type="ARBA" id="ARBA00004651"/>
    </source>
</evidence>